<evidence type="ECO:0000313" key="2">
    <source>
        <dbReference type="Proteomes" id="UP000734854"/>
    </source>
</evidence>
<name>A0A8J5HUJ7_ZINOF</name>
<protein>
    <submittedName>
        <fullName evidence="1">Uncharacterized protein</fullName>
    </submittedName>
</protein>
<gene>
    <name evidence="1" type="ORF">ZIOFF_004734</name>
</gene>
<sequence length="133" mass="14821">MLQRIGLSIIVSIAFSPASFLLWFSVASDVASSNACASLDRLVPLSLVSSRVTGLSDEYVSFFSFVHLLHHHSVRNVDRQGDRKGSISWTLGVRQPSLGKIPPRLSALLKRLIYSNCMFRATSVTIEFPEWRV</sequence>
<keyword evidence="2" id="KW-1185">Reference proteome</keyword>
<accession>A0A8J5HUJ7</accession>
<comment type="caution">
    <text evidence="1">The sequence shown here is derived from an EMBL/GenBank/DDBJ whole genome shotgun (WGS) entry which is preliminary data.</text>
</comment>
<reference evidence="1 2" key="1">
    <citation type="submission" date="2020-08" db="EMBL/GenBank/DDBJ databases">
        <title>Plant Genome Project.</title>
        <authorList>
            <person name="Zhang R.-G."/>
        </authorList>
    </citation>
    <scope>NUCLEOTIDE SEQUENCE [LARGE SCALE GENOMIC DNA]</scope>
    <source>
        <tissue evidence="1">Rhizome</tissue>
    </source>
</reference>
<organism evidence="1 2">
    <name type="scientific">Zingiber officinale</name>
    <name type="common">Ginger</name>
    <name type="synonym">Amomum zingiber</name>
    <dbReference type="NCBI Taxonomy" id="94328"/>
    <lineage>
        <taxon>Eukaryota</taxon>
        <taxon>Viridiplantae</taxon>
        <taxon>Streptophyta</taxon>
        <taxon>Embryophyta</taxon>
        <taxon>Tracheophyta</taxon>
        <taxon>Spermatophyta</taxon>
        <taxon>Magnoliopsida</taxon>
        <taxon>Liliopsida</taxon>
        <taxon>Zingiberales</taxon>
        <taxon>Zingiberaceae</taxon>
        <taxon>Zingiber</taxon>
    </lineage>
</organism>
<proteinExistence type="predicted"/>
<dbReference type="Proteomes" id="UP000734854">
    <property type="component" value="Unassembled WGS sequence"/>
</dbReference>
<dbReference type="AlphaFoldDB" id="A0A8J5HUJ7"/>
<evidence type="ECO:0000313" key="1">
    <source>
        <dbReference type="EMBL" id="KAG6530964.1"/>
    </source>
</evidence>
<dbReference type="EMBL" id="JACMSC010000002">
    <property type="protein sequence ID" value="KAG6530964.1"/>
    <property type="molecule type" value="Genomic_DNA"/>
</dbReference>